<feature type="region of interest" description="Leucine repeat II (LRII)" evidence="3">
    <location>
        <begin position="394"/>
        <end position="426"/>
    </location>
</feature>
<feature type="short sequence motif" description="VHIID" evidence="3">
    <location>
        <begin position="348"/>
        <end position="352"/>
    </location>
</feature>
<keyword evidence="1" id="KW-0805">Transcription regulation</keyword>
<gene>
    <name evidence="5" type="ORF">ACH5RR_031021</name>
</gene>
<keyword evidence="6" id="KW-1185">Reference proteome</keyword>
<sequence length="607" mass="68404">MSKKILTFERLDLGGVPDNVSSSKDSETAGAAKRKRRTQTHESSGGEDRGESGVSTDAFHSGRRFENQKENTAGQEGTNFLSKYQNEQQPRQFVDFGGFDNLYFDVLSPPFQSCPDEEIKKLIDLDREPKTSEIVETTEEVRPYEASLGILKNYGSRFRRLNGERINILSFGIENTGISRQKFSTPALLKLAGEKFIQSSDSTSIKNELSRLSHPYDASFLGLSEENMKDVQLVQHLLAAAEKVSEKQFHRAGKLLKKCNKLCFDKGNPVQRLVYYFSGALRERIDQETGRSRTSKGLGRKLIQCVENALSTVNSTILAFQKAVPFSLVSQFAGIQAIIEQVVDARKVHIIDLQIRLGMQYTMLIQALAARSECPVDRLKITAVATNCKEAIEATGKRLTSFAESFNLPFSFSVLMVEDILDLHESLFEIEDDEAVAVYSEYFLMLMIGRQDRLESLMAVIRNINPCIIVVTEVEANHNSPVFVNRFTEALFYYGAFFDAFEDCLKDDEPNRMVMESMFFSQGIKNIVAAEGEERTIRHVKINVWRTFFERFGMVEVELSMSSMYQAILVLKNFACGSSCTLNMDGKCLIVGWNGTPTNSLSAWIFE</sequence>
<evidence type="ECO:0000256" key="4">
    <source>
        <dbReference type="SAM" id="MobiDB-lite"/>
    </source>
</evidence>
<dbReference type="EMBL" id="JBJUIK010000013">
    <property type="protein sequence ID" value="KAL3505639.1"/>
    <property type="molecule type" value="Genomic_DNA"/>
</dbReference>
<keyword evidence="2" id="KW-0804">Transcription</keyword>
<dbReference type="InterPro" id="IPR005202">
    <property type="entry name" value="TF_GRAS"/>
</dbReference>
<comment type="caution">
    <text evidence="3">Lacks conserved residue(s) required for the propagation of feature annotation.</text>
</comment>
<proteinExistence type="inferred from homology"/>
<dbReference type="PROSITE" id="PS50985">
    <property type="entry name" value="GRAS"/>
    <property type="match status" value="1"/>
</dbReference>
<evidence type="ECO:0008006" key="7">
    <source>
        <dbReference type="Google" id="ProtNLM"/>
    </source>
</evidence>
<dbReference type="Proteomes" id="UP001630127">
    <property type="component" value="Unassembled WGS sequence"/>
</dbReference>
<evidence type="ECO:0000256" key="1">
    <source>
        <dbReference type="ARBA" id="ARBA00023015"/>
    </source>
</evidence>
<name>A0ABD2YH39_9GENT</name>
<reference evidence="5 6" key="1">
    <citation type="submission" date="2024-11" db="EMBL/GenBank/DDBJ databases">
        <title>A near-complete genome assembly of Cinchona calisaya.</title>
        <authorList>
            <person name="Lian D.C."/>
            <person name="Zhao X.W."/>
            <person name="Wei L."/>
        </authorList>
    </citation>
    <scope>NUCLEOTIDE SEQUENCE [LARGE SCALE GENOMIC DNA]</scope>
    <source>
        <tissue evidence="5">Nenye</tissue>
    </source>
</reference>
<dbReference type="AlphaFoldDB" id="A0ABD2YH39"/>
<evidence type="ECO:0000256" key="3">
    <source>
        <dbReference type="PROSITE-ProRule" id="PRU01191"/>
    </source>
</evidence>
<feature type="region of interest" description="SAW" evidence="3">
    <location>
        <begin position="529"/>
        <end position="605"/>
    </location>
</feature>
<feature type="region of interest" description="Disordered" evidence="4">
    <location>
        <begin position="14"/>
        <end position="76"/>
    </location>
</feature>
<organism evidence="5 6">
    <name type="scientific">Cinchona calisaya</name>
    <dbReference type="NCBI Taxonomy" id="153742"/>
    <lineage>
        <taxon>Eukaryota</taxon>
        <taxon>Viridiplantae</taxon>
        <taxon>Streptophyta</taxon>
        <taxon>Embryophyta</taxon>
        <taxon>Tracheophyta</taxon>
        <taxon>Spermatophyta</taxon>
        <taxon>Magnoliopsida</taxon>
        <taxon>eudicotyledons</taxon>
        <taxon>Gunneridae</taxon>
        <taxon>Pentapetalae</taxon>
        <taxon>asterids</taxon>
        <taxon>lamiids</taxon>
        <taxon>Gentianales</taxon>
        <taxon>Rubiaceae</taxon>
        <taxon>Cinchonoideae</taxon>
        <taxon>Cinchoneae</taxon>
        <taxon>Cinchona</taxon>
    </lineage>
</organism>
<accession>A0ABD2YH39</accession>
<evidence type="ECO:0000313" key="5">
    <source>
        <dbReference type="EMBL" id="KAL3505639.1"/>
    </source>
</evidence>
<evidence type="ECO:0000313" key="6">
    <source>
        <dbReference type="Proteomes" id="UP001630127"/>
    </source>
</evidence>
<protein>
    <recommendedName>
        <fullName evidence="7">DELLA protein RGL1-like</fullName>
    </recommendedName>
</protein>
<comment type="similarity">
    <text evidence="3">Belongs to the GRAS family.</text>
</comment>
<dbReference type="PANTHER" id="PTHR31636">
    <property type="entry name" value="OSJNBA0084A10.13 PROTEIN-RELATED"/>
    <property type="match status" value="1"/>
</dbReference>
<comment type="caution">
    <text evidence="5">The sequence shown here is derived from an EMBL/GenBank/DDBJ whole genome shotgun (WGS) entry which is preliminary data.</text>
</comment>
<dbReference type="Pfam" id="PF03514">
    <property type="entry name" value="GRAS"/>
    <property type="match status" value="1"/>
</dbReference>
<evidence type="ECO:0000256" key="2">
    <source>
        <dbReference type="ARBA" id="ARBA00023163"/>
    </source>
</evidence>